<proteinExistence type="predicted"/>
<dbReference type="EMBL" id="JMCB01000018">
    <property type="protein sequence ID" value="KFE63257.1"/>
    <property type="molecule type" value="Genomic_DNA"/>
</dbReference>
<name>A0A085W6E4_9BACT</name>
<dbReference type="Proteomes" id="UP000028725">
    <property type="component" value="Unassembled WGS sequence"/>
</dbReference>
<evidence type="ECO:0000313" key="2">
    <source>
        <dbReference type="Proteomes" id="UP000028725"/>
    </source>
</evidence>
<protein>
    <submittedName>
        <fullName evidence="1">Uncharacterized protein</fullName>
    </submittedName>
</protein>
<reference evidence="1 2" key="1">
    <citation type="submission" date="2014-04" db="EMBL/GenBank/DDBJ databases">
        <title>Genome assembly of Hyalangium minutum DSM 14724.</title>
        <authorList>
            <person name="Sharma G."/>
            <person name="Subramanian S."/>
        </authorList>
    </citation>
    <scope>NUCLEOTIDE SEQUENCE [LARGE SCALE GENOMIC DNA]</scope>
    <source>
        <strain evidence="1 2">DSM 14724</strain>
    </source>
</reference>
<organism evidence="1 2">
    <name type="scientific">Hyalangium minutum</name>
    <dbReference type="NCBI Taxonomy" id="394096"/>
    <lineage>
        <taxon>Bacteria</taxon>
        <taxon>Pseudomonadati</taxon>
        <taxon>Myxococcota</taxon>
        <taxon>Myxococcia</taxon>
        <taxon>Myxococcales</taxon>
        <taxon>Cystobacterineae</taxon>
        <taxon>Archangiaceae</taxon>
        <taxon>Hyalangium</taxon>
    </lineage>
</organism>
<gene>
    <name evidence="1" type="ORF">DB31_2850</name>
</gene>
<keyword evidence="2" id="KW-1185">Reference proteome</keyword>
<evidence type="ECO:0000313" key="1">
    <source>
        <dbReference type="EMBL" id="KFE63257.1"/>
    </source>
</evidence>
<accession>A0A085W6E4</accession>
<sequence length="47" mass="5304">MTAVSHAHARLPPARKIEWFRTFMLIRELRLDMPGVAGCQRRGAAKG</sequence>
<comment type="caution">
    <text evidence="1">The sequence shown here is derived from an EMBL/GenBank/DDBJ whole genome shotgun (WGS) entry which is preliminary data.</text>
</comment>
<dbReference type="AlphaFoldDB" id="A0A085W6E4"/>